<comment type="caution">
    <text evidence="2">The sequence shown here is derived from an EMBL/GenBank/DDBJ whole genome shotgun (WGS) entry which is preliminary data.</text>
</comment>
<sequence length="164" mass="18248">MGHVDPHTIKIIPATAKRFMAAQRYAVVGRVIQDPAKFDNKVLRWYQERKMPVTPVRPASDKFDNSKPIEGLKVVEKVTDLPDLPNTSLSFIISPKVGITMLKDLFPSPRNAAKEPNSVWLQPGAESDEIEAFIKEHNLSDRIVLGGPCVLVHGDEARELASKL</sequence>
<protein>
    <recommendedName>
        <fullName evidence="1">CoA-binding domain-containing protein</fullName>
    </recommendedName>
</protein>
<dbReference type="Proteomes" id="UP000279236">
    <property type="component" value="Unassembled WGS sequence"/>
</dbReference>
<evidence type="ECO:0000313" key="2">
    <source>
        <dbReference type="EMBL" id="RSH79221.1"/>
    </source>
</evidence>
<dbReference type="RefSeq" id="XP_028474368.1">
    <property type="nucleotide sequence ID" value="XM_028617061.1"/>
</dbReference>
<evidence type="ECO:0000259" key="1">
    <source>
        <dbReference type="Pfam" id="PF13380"/>
    </source>
</evidence>
<dbReference type="Pfam" id="PF13380">
    <property type="entry name" value="CoA_binding_2"/>
    <property type="match status" value="1"/>
</dbReference>
<dbReference type="OrthoDB" id="5138418at2759"/>
<dbReference type="SUPFAM" id="SSF51735">
    <property type="entry name" value="NAD(P)-binding Rossmann-fold domains"/>
    <property type="match status" value="1"/>
</dbReference>
<organism evidence="2 3">
    <name type="scientific">Apiotrichum porosum</name>
    <dbReference type="NCBI Taxonomy" id="105984"/>
    <lineage>
        <taxon>Eukaryota</taxon>
        <taxon>Fungi</taxon>
        <taxon>Dikarya</taxon>
        <taxon>Basidiomycota</taxon>
        <taxon>Agaricomycotina</taxon>
        <taxon>Tremellomycetes</taxon>
        <taxon>Trichosporonales</taxon>
        <taxon>Trichosporonaceae</taxon>
        <taxon>Apiotrichum</taxon>
    </lineage>
</organism>
<dbReference type="InterPro" id="IPR003781">
    <property type="entry name" value="CoA-bd"/>
</dbReference>
<accession>A0A427XJZ8</accession>
<keyword evidence="3" id="KW-1185">Reference proteome</keyword>
<dbReference type="STRING" id="105984.A0A427XJZ8"/>
<proteinExistence type="predicted"/>
<dbReference type="PANTHER" id="PTHR33303">
    <property type="entry name" value="CYTOPLASMIC PROTEIN-RELATED"/>
    <property type="match status" value="1"/>
</dbReference>
<evidence type="ECO:0000313" key="3">
    <source>
        <dbReference type="Proteomes" id="UP000279236"/>
    </source>
</evidence>
<dbReference type="Gene3D" id="3.40.50.720">
    <property type="entry name" value="NAD(P)-binding Rossmann-like Domain"/>
    <property type="match status" value="1"/>
</dbReference>
<feature type="domain" description="CoA-binding" evidence="1">
    <location>
        <begin position="24"/>
        <end position="154"/>
    </location>
</feature>
<reference evidence="2 3" key="1">
    <citation type="submission" date="2018-11" db="EMBL/GenBank/DDBJ databases">
        <title>Genome sequence of Apiotrichum porosum DSM 27194.</title>
        <authorList>
            <person name="Aliyu H."/>
            <person name="Gorte O."/>
            <person name="Ochsenreither K."/>
        </authorList>
    </citation>
    <scope>NUCLEOTIDE SEQUENCE [LARGE SCALE GENOMIC DNA]</scope>
    <source>
        <strain evidence="2 3">DSM 27194</strain>
    </source>
</reference>
<dbReference type="AlphaFoldDB" id="A0A427XJZ8"/>
<dbReference type="EMBL" id="RSCE01000010">
    <property type="protein sequence ID" value="RSH79221.1"/>
    <property type="molecule type" value="Genomic_DNA"/>
</dbReference>
<name>A0A427XJZ8_9TREE</name>
<gene>
    <name evidence="2" type="ORF">EHS24_001260</name>
</gene>
<dbReference type="GeneID" id="39585803"/>
<dbReference type="InterPro" id="IPR036291">
    <property type="entry name" value="NAD(P)-bd_dom_sf"/>
</dbReference>
<dbReference type="PANTHER" id="PTHR33303:SF2">
    <property type="entry name" value="COA-BINDING DOMAIN-CONTAINING PROTEIN"/>
    <property type="match status" value="1"/>
</dbReference>